<feature type="domain" description="AMP-binding enzyme C-terminal" evidence="4">
    <location>
        <begin position="413"/>
        <end position="479"/>
    </location>
</feature>
<feature type="domain" description="AMP-dependent synthetase/ligase" evidence="3">
    <location>
        <begin position="29"/>
        <end position="366"/>
    </location>
</feature>
<comment type="similarity">
    <text evidence="1">Belongs to the ATP-dependent AMP-binding enzyme family.</text>
</comment>
<dbReference type="EMBL" id="JBHSLF010000002">
    <property type="protein sequence ID" value="MFC5342621.1"/>
    <property type="molecule type" value="Genomic_DNA"/>
</dbReference>
<evidence type="ECO:0000256" key="2">
    <source>
        <dbReference type="ARBA" id="ARBA00022598"/>
    </source>
</evidence>
<dbReference type="Gene3D" id="3.40.50.12780">
    <property type="entry name" value="N-terminal domain of ligase-like"/>
    <property type="match status" value="1"/>
</dbReference>
<sequence length="502" mass="54410">MIRPARPRIMSTPGVAMPAPQSVGTLLNVHAERDPDRPALTFEGVTLTRKALADRVNRRARTLQKAGVVEGDFVAIALPNCPAFLELAFAVWALGATPAPLSHKLPAMELAGILDLLQPRLIVTDDPAKANGTKRLSEAETYDASADPSPLPEIVSKHLKAIASGGSTGRPKVIVDMAPALADPDVLLLGMIPEDVLLNPGPLYHAAPFGMTCLAMGWGVHVILMPRFDAEETLRLIDRHRVSWLFQVPTMMHRIWSLPDEVKAKYDVSSLDAVMHIAAACPPWLKRKWIEWVGAETVWEIYTGTEALGGTGIRGVEWLEHPGSVGKVLPGYEMKVLDEAGAPCAPGVVGEIYFMPLRGQGTTYRYLGAEPRANGTFETLGDMGYVDEDGWLYLADRRVDMIVSGGANVYPAEVEAAIDSFPGVQCSVVVGLPDPDFGQKVHAIVETADGTLDQAALGEWLAERMAPYKRPRSVEVTTERLRDDAGKVRRSALRAARMPAEA</sequence>
<dbReference type="SUPFAM" id="SSF56801">
    <property type="entry name" value="Acetyl-CoA synthetase-like"/>
    <property type="match status" value="1"/>
</dbReference>
<protein>
    <submittedName>
        <fullName evidence="5">AMP-binding protein</fullName>
    </submittedName>
</protein>
<dbReference type="InterPro" id="IPR042099">
    <property type="entry name" value="ANL_N_sf"/>
</dbReference>
<dbReference type="InterPro" id="IPR025110">
    <property type="entry name" value="AMP-bd_C"/>
</dbReference>
<accession>A0ABW0FMJ7</accession>
<reference evidence="6" key="1">
    <citation type="journal article" date="2019" name="Int. J. Syst. Evol. Microbiol.">
        <title>The Global Catalogue of Microorganisms (GCM) 10K type strain sequencing project: providing services to taxonomists for standard genome sequencing and annotation.</title>
        <authorList>
            <consortium name="The Broad Institute Genomics Platform"/>
            <consortium name="The Broad Institute Genome Sequencing Center for Infectious Disease"/>
            <person name="Wu L."/>
            <person name="Ma J."/>
        </authorList>
    </citation>
    <scope>NUCLEOTIDE SEQUENCE [LARGE SCALE GENOMIC DNA]</scope>
    <source>
        <strain evidence="6">JCM 12125</strain>
    </source>
</reference>
<evidence type="ECO:0000313" key="6">
    <source>
        <dbReference type="Proteomes" id="UP001596152"/>
    </source>
</evidence>
<dbReference type="Proteomes" id="UP001596152">
    <property type="component" value="Unassembled WGS sequence"/>
</dbReference>
<keyword evidence="6" id="KW-1185">Reference proteome</keyword>
<dbReference type="InterPro" id="IPR045851">
    <property type="entry name" value="AMP-bd_C_sf"/>
</dbReference>
<dbReference type="Pfam" id="PF00501">
    <property type="entry name" value="AMP-binding"/>
    <property type="match status" value="1"/>
</dbReference>
<dbReference type="Gene3D" id="3.30.300.30">
    <property type="match status" value="1"/>
</dbReference>
<evidence type="ECO:0000313" key="5">
    <source>
        <dbReference type="EMBL" id="MFC5342621.1"/>
    </source>
</evidence>
<comment type="caution">
    <text evidence="5">The sequence shown here is derived from an EMBL/GenBank/DDBJ whole genome shotgun (WGS) entry which is preliminary data.</text>
</comment>
<dbReference type="InterPro" id="IPR000873">
    <property type="entry name" value="AMP-dep_synth/lig_dom"/>
</dbReference>
<evidence type="ECO:0000259" key="3">
    <source>
        <dbReference type="Pfam" id="PF00501"/>
    </source>
</evidence>
<gene>
    <name evidence="5" type="ORF">ACFPIE_01770</name>
</gene>
<dbReference type="Pfam" id="PF13193">
    <property type="entry name" value="AMP-binding_C"/>
    <property type="match status" value="1"/>
</dbReference>
<organism evidence="5 6">
    <name type="scientific">Brevundimonas staleyi</name>
    <dbReference type="NCBI Taxonomy" id="74326"/>
    <lineage>
        <taxon>Bacteria</taxon>
        <taxon>Pseudomonadati</taxon>
        <taxon>Pseudomonadota</taxon>
        <taxon>Alphaproteobacteria</taxon>
        <taxon>Caulobacterales</taxon>
        <taxon>Caulobacteraceae</taxon>
        <taxon>Brevundimonas</taxon>
    </lineage>
</organism>
<keyword evidence="2" id="KW-0436">Ligase</keyword>
<proteinExistence type="inferred from homology"/>
<dbReference type="PANTHER" id="PTHR43201">
    <property type="entry name" value="ACYL-COA SYNTHETASE"/>
    <property type="match status" value="1"/>
</dbReference>
<name>A0ABW0FMJ7_9CAUL</name>
<evidence type="ECO:0000256" key="1">
    <source>
        <dbReference type="ARBA" id="ARBA00006432"/>
    </source>
</evidence>
<evidence type="ECO:0000259" key="4">
    <source>
        <dbReference type="Pfam" id="PF13193"/>
    </source>
</evidence>
<dbReference type="RefSeq" id="WP_374038544.1">
    <property type="nucleotide sequence ID" value="NZ_CP169082.1"/>
</dbReference>
<dbReference type="PANTHER" id="PTHR43201:SF5">
    <property type="entry name" value="MEDIUM-CHAIN ACYL-COA LIGASE ACSF2, MITOCHONDRIAL"/>
    <property type="match status" value="1"/>
</dbReference>